<evidence type="ECO:0000313" key="1">
    <source>
        <dbReference type="EMBL" id="MFC3212538.1"/>
    </source>
</evidence>
<comment type="caution">
    <text evidence="1">The sequence shown here is derived from an EMBL/GenBank/DDBJ whole genome shotgun (WGS) entry which is preliminary data.</text>
</comment>
<reference evidence="2" key="1">
    <citation type="journal article" date="2019" name="Int. J. Syst. Evol. Microbiol.">
        <title>The Global Catalogue of Microorganisms (GCM) 10K type strain sequencing project: providing services to taxonomists for standard genome sequencing and annotation.</title>
        <authorList>
            <consortium name="The Broad Institute Genomics Platform"/>
            <consortium name="The Broad Institute Genome Sequencing Center for Infectious Disease"/>
            <person name="Wu L."/>
            <person name="Ma J."/>
        </authorList>
    </citation>
    <scope>NUCLEOTIDE SEQUENCE [LARGE SCALE GENOMIC DNA]</scope>
    <source>
        <strain evidence="2">CCM 320</strain>
    </source>
</reference>
<dbReference type="RefSeq" id="WP_165850154.1">
    <property type="nucleotide sequence ID" value="NZ_JBHRUJ010000017.1"/>
</dbReference>
<evidence type="ECO:0000313" key="2">
    <source>
        <dbReference type="Proteomes" id="UP001595625"/>
    </source>
</evidence>
<proteinExistence type="predicted"/>
<organism evidence="1 2">
    <name type="scientific">Planomicrobium okeanokoites</name>
    <name type="common">Planococcus okeanokoites</name>
    <name type="synonym">Flavobacterium okeanokoites</name>
    <dbReference type="NCBI Taxonomy" id="244"/>
    <lineage>
        <taxon>Bacteria</taxon>
        <taxon>Bacillati</taxon>
        <taxon>Bacillota</taxon>
        <taxon>Bacilli</taxon>
        <taxon>Bacillales</taxon>
        <taxon>Caryophanaceae</taxon>
        <taxon>Planomicrobium</taxon>
    </lineage>
</organism>
<sequence length="50" mass="6187">MKRQLEIFSLFFLFYIFCGNCDLCAIREFYARLEELLLKKGYRFLKIYYG</sequence>
<dbReference type="EMBL" id="JBHRUJ010000017">
    <property type="protein sequence ID" value="MFC3212538.1"/>
    <property type="molecule type" value="Genomic_DNA"/>
</dbReference>
<dbReference type="Proteomes" id="UP001595625">
    <property type="component" value="Unassembled WGS sequence"/>
</dbReference>
<accession>A0ABV7KTI7</accession>
<protein>
    <submittedName>
        <fullName evidence="1">Uncharacterized protein</fullName>
    </submittedName>
</protein>
<gene>
    <name evidence="1" type="ORF">ACFOEJ_15720</name>
</gene>
<name>A0ABV7KTI7_PLAOK</name>
<keyword evidence="2" id="KW-1185">Reference proteome</keyword>